<dbReference type="EMBL" id="CAJMWX010000546">
    <property type="protein sequence ID" value="CAE6419828.1"/>
    <property type="molecule type" value="Genomic_DNA"/>
</dbReference>
<reference evidence="1" key="1">
    <citation type="submission" date="2021-01" db="EMBL/GenBank/DDBJ databases">
        <authorList>
            <person name="Kaushik A."/>
        </authorList>
    </citation>
    <scope>NUCLEOTIDE SEQUENCE</scope>
    <source>
        <strain evidence="1">AG4-R118</strain>
    </source>
</reference>
<proteinExistence type="predicted"/>
<comment type="caution">
    <text evidence="1">The sequence shown here is derived from an EMBL/GenBank/DDBJ whole genome shotgun (WGS) entry which is preliminary data.</text>
</comment>
<gene>
    <name evidence="1" type="ORF">RDB_LOCUS21694</name>
</gene>
<protein>
    <submittedName>
        <fullName evidence="1">Uncharacterized protein</fullName>
    </submittedName>
</protein>
<dbReference type="Proteomes" id="UP000663888">
    <property type="component" value="Unassembled WGS sequence"/>
</dbReference>
<sequence length="143" mass="16242">MPTYAGYMMRPKDQLAWLRREHPEIEADEHNIPINGPLYARLRKFGLLDVFTVLPVMIPQKPGTILDHECLEDMGIMFARRIRLTGKPAWLPPREIPGSVSDTKAGIILKRLGFNVSSWAIVYQPMDDPVSSHYVSCPIRSDA</sequence>
<evidence type="ECO:0000313" key="2">
    <source>
        <dbReference type="Proteomes" id="UP000663888"/>
    </source>
</evidence>
<accession>A0A8H2XD63</accession>
<evidence type="ECO:0000313" key="1">
    <source>
        <dbReference type="EMBL" id="CAE6419828.1"/>
    </source>
</evidence>
<dbReference type="AlphaFoldDB" id="A0A8H2XD63"/>
<name>A0A8H2XD63_9AGAM</name>
<organism evidence="1 2">
    <name type="scientific">Rhizoctonia solani</name>
    <dbReference type="NCBI Taxonomy" id="456999"/>
    <lineage>
        <taxon>Eukaryota</taxon>
        <taxon>Fungi</taxon>
        <taxon>Dikarya</taxon>
        <taxon>Basidiomycota</taxon>
        <taxon>Agaricomycotina</taxon>
        <taxon>Agaricomycetes</taxon>
        <taxon>Cantharellales</taxon>
        <taxon>Ceratobasidiaceae</taxon>
        <taxon>Rhizoctonia</taxon>
    </lineage>
</organism>